<dbReference type="InterPro" id="IPR003488">
    <property type="entry name" value="DprA"/>
</dbReference>
<feature type="region of interest" description="Disordered" evidence="2">
    <location>
        <begin position="1"/>
        <end position="20"/>
    </location>
</feature>
<dbReference type="AlphaFoldDB" id="A0A3D9UMI9"/>
<comment type="similarity">
    <text evidence="1">Belongs to the DprA/Smf family.</text>
</comment>
<comment type="caution">
    <text evidence="4">The sequence shown here is derived from an EMBL/GenBank/DDBJ whole genome shotgun (WGS) entry which is preliminary data.</text>
</comment>
<dbReference type="GO" id="GO:0009294">
    <property type="term" value="P:DNA-mediated transformation"/>
    <property type="evidence" value="ECO:0007669"/>
    <property type="project" value="InterPro"/>
</dbReference>
<sequence>MNNHQSEASETSSASSQLPHWAGLSPERAARVRLSVAVEPCDRVVAPQLVGLDGVSAWNAVAQGLRGPFARCRSRVEQVDLMRLWSVARATRMRVVIPGDDEWPSGLDDLPVPPWCLWVRGEGRLEELTRRSVAIVGSRAATAYGSGVARSMAADLGDAGFVVVSGAATGIDIAAHQGALGAGRPTVAALACGLDRAYPAAHRDQLDRIRDDGVLVSEYPPGQTPMKYRFLARNRLIAAMTAATVVVEAGLRSGSLNTAGHAVDLARPVAAVPGPVTSATSIGCHELIRQGAVLVSDASDVLELLGPLSVPALDPKREQDTMLDLLSEVAGRTRDAFPTGRSVSVDVLVARAGLEVGEVLAGLGELRALGMVEQRDEGWCLTRAGQ</sequence>
<dbReference type="PANTHER" id="PTHR43022:SF1">
    <property type="entry name" value="PROTEIN SMF"/>
    <property type="match status" value="1"/>
</dbReference>
<dbReference type="Gene3D" id="3.40.50.450">
    <property type="match status" value="1"/>
</dbReference>
<evidence type="ECO:0000313" key="4">
    <source>
        <dbReference type="EMBL" id="REF30672.1"/>
    </source>
</evidence>
<dbReference type="Proteomes" id="UP000256253">
    <property type="component" value="Unassembled WGS sequence"/>
</dbReference>
<gene>
    <name evidence="4" type="ORF">DFJ65_1687</name>
</gene>
<dbReference type="EMBL" id="QTUA01000001">
    <property type="protein sequence ID" value="REF30672.1"/>
    <property type="molecule type" value="Genomic_DNA"/>
</dbReference>
<dbReference type="RefSeq" id="WP_115922628.1">
    <property type="nucleotide sequence ID" value="NZ_QTUA01000001.1"/>
</dbReference>
<evidence type="ECO:0000313" key="5">
    <source>
        <dbReference type="Proteomes" id="UP000256253"/>
    </source>
</evidence>
<dbReference type="PANTHER" id="PTHR43022">
    <property type="entry name" value="PROTEIN SMF"/>
    <property type="match status" value="1"/>
</dbReference>
<keyword evidence="5" id="KW-1185">Reference proteome</keyword>
<reference evidence="4 5" key="1">
    <citation type="submission" date="2018-08" db="EMBL/GenBank/DDBJ databases">
        <title>Sequencing the genomes of 1000 actinobacteria strains.</title>
        <authorList>
            <person name="Klenk H.-P."/>
        </authorList>
    </citation>
    <scope>NUCLEOTIDE SEQUENCE [LARGE SCALE GENOMIC DNA]</scope>
    <source>
        <strain evidence="4 5">DSM 22967</strain>
    </source>
</reference>
<dbReference type="SUPFAM" id="SSF102405">
    <property type="entry name" value="MCP/YpsA-like"/>
    <property type="match status" value="1"/>
</dbReference>
<evidence type="ECO:0000256" key="1">
    <source>
        <dbReference type="ARBA" id="ARBA00006525"/>
    </source>
</evidence>
<proteinExistence type="inferred from homology"/>
<evidence type="ECO:0000256" key="2">
    <source>
        <dbReference type="SAM" id="MobiDB-lite"/>
    </source>
</evidence>
<feature type="compositionally biased region" description="Low complexity" evidence="2">
    <location>
        <begin position="1"/>
        <end position="16"/>
    </location>
</feature>
<organism evidence="4 5">
    <name type="scientific">Calidifontibacter indicus</name>
    <dbReference type="NCBI Taxonomy" id="419650"/>
    <lineage>
        <taxon>Bacteria</taxon>
        <taxon>Bacillati</taxon>
        <taxon>Actinomycetota</taxon>
        <taxon>Actinomycetes</taxon>
        <taxon>Micrococcales</taxon>
        <taxon>Dermacoccaceae</taxon>
        <taxon>Calidifontibacter</taxon>
    </lineage>
</organism>
<dbReference type="NCBIfam" id="TIGR00732">
    <property type="entry name" value="dprA"/>
    <property type="match status" value="1"/>
</dbReference>
<evidence type="ECO:0000259" key="3">
    <source>
        <dbReference type="Pfam" id="PF02481"/>
    </source>
</evidence>
<dbReference type="OrthoDB" id="9785707at2"/>
<name>A0A3D9UMI9_9MICO</name>
<feature type="domain" description="Smf/DprA SLOG" evidence="3">
    <location>
        <begin position="95"/>
        <end position="305"/>
    </location>
</feature>
<accession>A0A3D9UMI9</accession>
<dbReference type="InterPro" id="IPR057666">
    <property type="entry name" value="DrpA_SLOG"/>
</dbReference>
<dbReference type="Pfam" id="PF02481">
    <property type="entry name" value="DNA_processg_A"/>
    <property type="match status" value="1"/>
</dbReference>
<protein>
    <submittedName>
        <fullName evidence="4">DNA processing protein</fullName>
    </submittedName>
</protein>